<evidence type="ECO:0000313" key="3">
    <source>
        <dbReference type="Proteomes" id="UP000243459"/>
    </source>
</evidence>
<dbReference type="Gramene" id="ONK66309">
    <property type="protein sequence ID" value="ONK66309"/>
    <property type="gene ID" value="A4U43_C06F6360"/>
</dbReference>
<name>A0A5P1ENC9_ASPOF</name>
<feature type="compositionally biased region" description="Polar residues" evidence="1">
    <location>
        <begin position="57"/>
        <end position="67"/>
    </location>
</feature>
<sequence length="100" mass="11683">MGSLMGGWDYNIKDPKKVVYQRNKSLTNEEIAAYWRSVKKTEENNENQKNMHKGSVQRFTKSKTMPSTDRRENNEQKKDDEKLSNINCLYNSYLATSVSI</sequence>
<dbReference type="PANTHER" id="PTHR33872">
    <property type="entry name" value="DNA POLYMERASE EPSILON CATALYTIC SUBUNIT A"/>
    <property type="match status" value="1"/>
</dbReference>
<reference evidence="3" key="1">
    <citation type="journal article" date="2017" name="Nat. Commun.">
        <title>The asparagus genome sheds light on the origin and evolution of a young Y chromosome.</title>
        <authorList>
            <person name="Harkess A."/>
            <person name="Zhou J."/>
            <person name="Xu C."/>
            <person name="Bowers J.E."/>
            <person name="Van der Hulst R."/>
            <person name="Ayyampalayam S."/>
            <person name="Mercati F."/>
            <person name="Riccardi P."/>
            <person name="McKain M.R."/>
            <person name="Kakrana A."/>
            <person name="Tang H."/>
            <person name="Ray J."/>
            <person name="Groenendijk J."/>
            <person name="Arikit S."/>
            <person name="Mathioni S.M."/>
            <person name="Nakano M."/>
            <person name="Shan H."/>
            <person name="Telgmann-Rauber A."/>
            <person name="Kanno A."/>
            <person name="Yue Z."/>
            <person name="Chen H."/>
            <person name="Li W."/>
            <person name="Chen Y."/>
            <person name="Xu X."/>
            <person name="Zhang Y."/>
            <person name="Luo S."/>
            <person name="Chen H."/>
            <person name="Gao J."/>
            <person name="Mao Z."/>
            <person name="Pires J.C."/>
            <person name="Luo M."/>
            <person name="Kudrna D."/>
            <person name="Wing R.A."/>
            <person name="Meyers B.C."/>
            <person name="Yi K."/>
            <person name="Kong H."/>
            <person name="Lavrijsen P."/>
            <person name="Sunseri F."/>
            <person name="Falavigna A."/>
            <person name="Ye Y."/>
            <person name="Leebens-Mack J.H."/>
            <person name="Chen G."/>
        </authorList>
    </citation>
    <scope>NUCLEOTIDE SEQUENCE [LARGE SCALE GENOMIC DNA]</scope>
    <source>
        <strain evidence="3">cv. DH0086</strain>
    </source>
</reference>
<dbReference type="PANTHER" id="PTHR33872:SF2">
    <property type="entry name" value="DNA POLYMERASE EPSILON CATALYTIC SUBUNIT A"/>
    <property type="match status" value="1"/>
</dbReference>
<feature type="compositionally biased region" description="Basic and acidic residues" evidence="1">
    <location>
        <begin position="68"/>
        <end position="82"/>
    </location>
</feature>
<dbReference type="AlphaFoldDB" id="A0A5P1ENC9"/>
<proteinExistence type="predicted"/>
<dbReference type="Proteomes" id="UP000243459">
    <property type="component" value="Chromosome 6"/>
</dbReference>
<organism evidence="2 3">
    <name type="scientific">Asparagus officinalis</name>
    <name type="common">Garden asparagus</name>
    <dbReference type="NCBI Taxonomy" id="4686"/>
    <lineage>
        <taxon>Eukaryota</taxon>
        <taxon>Viridiplantae</taxon>
        <taxon>Streptophyta</taxon>
        <taxon>Embryophyta</taxon>
        <taxon>Tracheophyta</taxon>
        <taxon>Spermatophyta</taxon>
        <taxon>Magnoliopsida</taxon>
        <taxon>Liliopsida</taxon>
        <taxon>Asparagales</taxon>
        <taxon>Asparagaceae</taxon>
        <taxon>Asparagoideae</taxon>
        <taxon>Asparagus</taxon>
    </lineage>
</organism>
<keyword evidence="3" id="KW-1185">Reference proteome</keyword>
<gene>
    <name evidence="2" type="ORF">A4U43_C06F6360</name>
</gene>
<accession>A0A5P1ENC9</accession>
<feature type="region of interest" description="Disordered" evidence="1">
    <location>
        <begin position="41"/>
        <end position="82"/>
    </location>
</feature>
<evidence type="ECO:0000313" key="2">
    <source>
        <dbReference type="EMBL" id="ONK66309.1"/>
    </source>
</evidence>
<dbReference type="EMBL" id="CM007386">
    <property type="protein sequence ID" value="ONK66309.1"/>
    <property type="molecule type" value="Genomic_DNA"/>
</dbReference>
<evidence type="ECO:0000256" key="1">
    <source>
        <dbReference type="SAM" id="MobiDB-lite"/>
    </source>
</evidence>
<protein>
    <submittedName>
        <fullName evidence="2">Uncharacterized protein</fullName>
    </submittedName>
</protein>